<accession>A0A443S206</accession>
<dbReference type="AlphaFoldDB" id="A0A443S206"/>
<keyword evidence="8" id="KW-0862">Zinc</keyword>
<organism evidence="11 12">
    <name type="scientific">Leptotrombidium deliense</name>
    <dbReference type="NCBI Taxonomy" id="299467"/>
    <lineage>
        <taxon>Eukaryota</taxon>
        <taxon>Metazoa</taxon>
        <taxon>Ecdysozoa</taxon>
        <taxon>Arthropoda</taxon>
        <taxon>Chelicerata</taxon>
        <taxon>Arachnida</taxon>
        <taxon>Acari</taxon>
        <taxon>Acariformes</taxon>
        <taxon>Trombidiformes</taxon>
        <taxon>Prostigmata</taxon>
        <taxon>Anystina</taxon>
        <taxon>Parasitengona</taxon>
        <taxon>Trombiculoidea</taxon>
        <taxon>Trombiculidae</taxon>
        <taxon>Leptotrombidium</taxon>
    </lineage>
</organism>
<keyword evidence="5" id="KW-0548">Nucleotidyltransferase</keyword>
<protein>
    <recommendedName>
        <fullName evidence="10">DNA primase</fullName>
        <ecNumber evidence="10">2.7.7.-</ecNumber>
    </recommendedName>
</protein>
<keyword evidence="4 10" id="KW-0808">Transferase</keyword>
<dbReference type="PANTHER" id="PTHR10536">
    <property type="entry name" value="DNA PRIMASE SMALL SUBUNIT"/>
    <property type="match status" value="1"/>
</dbReference>
<name>A0A443S206_9ACAR</name>
<gene>
    <name evidence="11" type="ORF">B4U80_03470</name>
</gene>
<dbReference type="Proteomes" id="UP000288716">
    <property type="component" value="Unassembled WGS sequence"/>
</dbReference>
<evidence type="ECO:0000256" key="9">
    <source>
        <dbReference type="ARBA" id="ARBA00023163"/>
    </source>
</evidence>
<keyword evidence="9" id="KW-0804">Transcription</keyword>
<comment type="caution">
    <text evidence="11">The sequence shown here is derived from an EMBL/GenBank/DDBJ whole genome shotgun (WGS) entry which is preliminary data.</text>
</comment>
<evidence type="ECO:0000256" key="10">
    <source>
        <dbReference type="RuleBase" id="RU003514"/>
    </source>
</evidence>
<dbReference type="SUPFAM" id="SSF56747">
    <property type="entry name" value="Prim-pol domain"/>
    <property type="match status" value="1"/>
</dbReference>
<sequence length="416" mass="48698">MEDITSDEIQDLLQVYYKLLFPYKQFYNWLSYGGDLEKFKQREFSFTLPGDIYIRYQSFANRVEMEKAIQRKMPVKLDLGAIFNLPPDEGRKGYIPLYPIERELVFDIDMNDYDEVRNCCTGTNICLKCWPFLIVAAKILYRTLTVDFGFKHILFVYSGRRGIHCWVCDKRARLLTDKARAAIVSYINIVEGGAYQAKKVNLQKNKRLHPMVKESLEIIDEHFESLILHKQQLFDSLENVKKYVNLCSDPATKRRMEEGFNQIENCKNAEQRWYTMIQLAEPPKDVKHSYAVMDNYFRFIDELKLQLCYPRLDANVSKSMNHLLKTPFSVHPSTGRVCVPIDIQKIDSFNPFEVPTIKHLNDEINLYDASEVKNKHVTALEKTSLKGHIDFFNGFIENLVRNSAEGIKRKNEGFDF</sequence>
<reference evidence="11 12" key="1">
    <citation type="journal article" date="2018" name="Gigascience">
        <title>Genomes of trombidid mites reveal novel predicted allergens and laterally-transferred genes associated with secondary metabolism.</title>
        <authorList>
            <person name="Dong X."/>
            <person name="Chaisiri K."/>
            <person name="Xia D."/>
            <person name="Armstrong S.D."/>
            <person name="Fang Y."/>
            <person name="Donnelly M.J."/>
            <person name="Kadowaki T."/>
            <person name="McGarry J.W."/>
            <person name="Darby A.C."/>
            <person name="Makepeace B.L."/>
        </authorList>
    </citation>
    <scope>NUCLEOTIDE SEQUENCE [LARGE SCALE GENOMIC DNA]</scope>
    <source>
        <strain evidence="11">UoL-UT</strain>
    </source>
</reference>
<evidence type="ECO:0000313" key="12">
    <source>
        <dbReference type="Proteomes" id="UP000288716"/>
    </source>
</evidence>
<evidence type="ECO:0000256" key="3">
    <source>
        <dbReference type="ARBA" id="ARBA00022515"/>
    </source>
</evidence>
<evidence type="ECO:0000256" key="1">
    <source>
        <dbReference type="ARBA" id="ARBA00009762"/>
    </source>
</evidence>
<dbReference type="Gene3D" id="3.90.920.10">
    <property type="entry name" value="DNA primase, PRIM domain"/>
    <property type="match status" value="1"/>
</dbReference>
<dbReference type="FunFam" id="3.90.920.10:FF:000003">
    <property type="entry name" value="DNA primase"/>
    <property type="match status" value="1"/>
</dbReference>
<dbReference type="GO" id="GO:0046872">
    <property type="term" value="F:metal ion binding"/>
    <property type="evidence" value="ECO:0007669"/>
    <property type="project" value="UniProtKB-KW"/>
</dbReference>
<keyword evidence="2 10" id="KW-0240">DNA-directed RNA polymerase</keyword>
<dbReference type="GO" id="GO:0006269">
    <property type="term" value="P:DNA replication, synthesis of primer"/>
    <property type="evidence" value="ECO:0007669"/>
    <property type="project" value="UniProtKB-KW"/>
</dbReference>
<dbReference type="NCBIfam" id="TIGR00335">
    <property type="entry name" value="primase_sml"/>
    <property type="match status" value="1"/>
</dbReference>
<dbReference type="OrthoDB" id="19606at2759"/>
<comment type="similarity">
    <text evidence="1 10">Belongs to the eukaryotic-type primase small subunit family.</text>
</comment>
<dbReference type="CDD" id="cd04860">
    <property type="entry name" value="AE_Prim_S"/>
    <property type="match status" value="1"/>
</dbReference>
<dbReference type="EC" id="2.7.7.-" evidence="10"/>
<dbReference type="VEuPathDB" id="VectorBase:LDEU010495"/>
<dbReference type="GO" id="GO:0003899">
    <property type="term" value="F:DNA-directed RNA polymerase activity"/>
    <property type="evidence" value="ECO:0007669"/>
    <property type="project" value="InterPro"/>
</dbReference>
<keyword evidence="12" id="KW-1185">Reference proteome</keyword>
<evidence type="ECO:0000256" key="5">
    <source>
        <dbReference type="ARBA" id="ARBA00022695"/>
    </source>
</evidence>
<dbReference type="GO" id="GO:0005658">
    <property type="term" value="C:alpha DNA polymerase:primase complex"/>
    <property type="evidence" value="ECO:0007669"/>
    <property type="project" value="UniProtKB-ARBA"/>
</dbReference>
<evidence type="ECO:0000256" key="8">
    <source>
        <dbReference type="ARBA" id="ARBA00022833"/>
    </source>
</evidence>
<evidence type="ECO:0000256" key="7">
    <source>
        <dbReference type="ARBA" id="ARBA00022723"/>
    </source>
</evidence>
<keyword evidence="6 10" id="KW-0235">DNA replication</keyword>
<evidence type="ECO:0000313" key="11">
    <source>
        <dbReference type="EMBL" id="RWS21545.1"/>
    </source>
</evidence>
<dbReference type="EMBL" id="NCKV01011771">
    <property type="protein sequence ID" value="RWS21545.1"/>
    <property type="molecule type" value="Genomic_DNA"/>
</dbReference>
<dbReference type="InterPro" id="IPR014052">
    <property type="entry name" value="DNA_primase_ssu_euk/arc"/>
</dbReference>
<proteinExistence type="inferred from homology"/>
<keyword evidence="3 10" id="KW-0639">Primosome</keyword>
<dbReference type="InterPro" id="IPR002755">
    <property type="entry name" value="DNA_primase_S"/>
</dbReference>
<dbReference type="STRING" id="299467.A0A443S206"/>
<evidence type="ECO:0000256" key="2">
    <source>
        <dbReference type="ARBA" id="ARBA00022478"/>
    </source>
</evidence>
<evidence type="ECO:0000256" key="6">
    <source>
        <dbReference type="ARBA" id="ARBA00022705"/>
    </source>
</evidence>
<keyword evidence="7" id="KW-0479">Metal-binding</keyword>
<dbReference type="Pfam" id="PF01896">
    <property type="entry name" value="DNA_primase_S"/>
    <property type="match status" value="1"/>
</dbReference>
<evidence type="ECO:0000256" key="4">
    <source>
        <dbReference type="ARBA" id="ARBA00022679"/>
    </source>
</evidence>